<gene>
    <name evidence="1" type="ORF">AZE42_10505</name>
</gene>
<evidence type="ECO:0000313" key="2">
    <source>
        <dbReference type="Proteomes" id="UP000183567"/>
    </source>
</evidence>
<sequence length="74" mass="7966">MYSRVLETPRAGEWIGTVDEPQRHGTIESITNIVHYGSCVGSAALALCACRSTLLELSLESTQDVANGQLAFAR</sequence>
<name>A0A1J8QQT9_9AGAM</name>
<proteinExistence type="predicted"/>
<protein>
    <submittedName>
        <fullName evidence="1">Uncharacterized protein</fullName>
    </submittedName>
</protein>
<dbReference type="EMBL" id="LVVM01003904">
    <property type="protein sequence ID" value="OJA14076.1"/>
    <property type="molecule type" value="Genomic_DNA"/>
</dbReference>
<comment type="caution">
    <text evidence="1">The sequence shown here is derived from an EMBL/GenBank/DDBJ whole genome shotgun (WGS) entry which is preliminary data.</text>
</comment>
<reference evidence="1 2" key="1">
    <citation type="submission" date="2016-03" db="EMBL/GenBank/DDBJ databases">
        <title>Comparative genomics of the ectomycorrhizal sister species Rhizopogon vinicolor and Rhizopogon vesiculosus (Basidiomycota: Boletales) reveals a divergence of the mating type B locus.</title>
        <authorList>
            <person name="Mujic A.B."/>
            <person name="Kuo A."/>
            <person name="Tritt A."/>
            <person name="Lipzen A."/>
            <person name="Chen C."/>
            <person name="Johnson J."/>
            <person name="Sharma A."/>
            <person name="Barry K."/>
            <person name="Grigoriev I.V."/>
            <person name="Spatafora J.W."/>
        </authorList>
    </citation>
    <scope>NUCLEOTIDE SEQUENCE [LARGE SCALE GENOMIC DNA]</scope>
    <source>
        <strain evidence="1 2">AM-OR11-056</strain>
    </source>
</reference>
<dbReference type="Proteomes" id="UP000183567">
    <property type="component" value="Unassembled WGS sequence"/>
</dbReference>
<accession>A0A1J8QQT9</accession>
<evidence type="ECO:0000313" key="1">
    <source>
        <dbReference type="EMBL" id="OJA14076.1"/>
    </source>
</evidence>
<organism evidence="1 2">
    <name type="scientific">Rhizopogon vesiculosus</name>
    <dbReference type="NCBI Taxonomy" id="180088"/>
    <lineage>
        <taxon>Eukaryota</taxon>
        <taxon>Fungi</taxon>
        <taxon>Dikarya</taxon>
        <taxon>Basidiomycota</taxon>
        <taxon>Agaricomycotina</taxon>
        <taxon>Agaricomycetes</taxon>
        <taxon>Agaricomycetidae</taxon>
        <taxon>Boletales</taxon>
        <taxon>Suillineae</taxon>
        <taxon>Rhizopogonaceae</taxon>
        <taxon>Rhizopogon</taxon>
    </lineage>
</organism>
<keyword evidence="2" id="KW-1185">Reference proteome</keyword>
<dbReference type="AlphaFoldDB" id="A0A1J8QQT9"/>